<comment type="activity regulation">
    <text evidence="11">Na(+) is not transported, but it plays an essential structural role and its presence is essential for fluoride channel function.</text>
</comment>
<organism evidence="12 13">
    <name type="scientific">Micavibrio aeruginosavorus</name>
    <dbReference type="NCBI Taxonomy" id="349221"/>
    <lineage>
        <taxon>Bacteria</taxon>
        <taxon>Pseudomonadati</taxon>
        <taxon>Bdellovibrionota</taxon>
        <taxon>Bdellovibrionia</taxon>
        <taxon>Bdellovibrionales</taxon>
        <taxon>Pseudobdellovibrionaceae</taxon>
        <taxon>Micavibrio</taxon>
    </lineage>
</organism>
<protein>
    <recommendedName>
        <fullName evidence="11">Fluoride-specific ion channel FluC</fullName>
    </recommendedName>
</protein>
<keyword evidence="3" id="KW-0997">Cell inner membrane</keyword>
<evidence type="ECO:0000313" key="12">
    <source>
        <dbReference type="EMBL" id="PZQ43156.1"/>
    </source>
</evidence>
<dbReference type="EMBL" id="QFQB01000182">
    <property type="protein sequence ID" value="PZQ43156.1"/>
    <property type="molecule type" value="Genomic_DNA"/>
</dbReference>
<evidence type="ECO:0000256" key="9">
    <source>
        <dbReference type="ARBA" id="ARBA00035120"/>
    </source>
</evidence>
<dbReference type="GO" id="GO:0062054">
    <property type="term" value="F:fluoride channel activity"/>
    <property type="evidence" value="ECO:0007669"/>
    <property type="project" value="UniProtKB-UniRule"/>
</dbReference>
<dbReference type="GO" id="GO:0140114">
    <property type="term" value="P:cellular detoxification of fluoride"/>
    <property type="evidence" value="ECO:0007669"/>
    <property type="project" value="UniProtKB-UniRule"/>
</dbReference>
<keyword evidence="8 11" id="KW-0407">Ion channel</keyword>
<evidence type="ECO:0000256" key="3">
    <source>
        <dbReference type="ARBA" id="ARBA00022519"/>
    </source>
</evidence>
<dbReference type="GO" id="GO:0005886">
    <property type="term" value="C:plasma membrane"/>
    <property type="evidence" value="ECO:0007669"/>
    <property type="project" value="UniProtKB-SubCell"/>
</dbReference>
<comment type="catalytic activity">
    <reaction evidence="10">
        <text>fluoride(in) = fluoride(out)</text>
        <dbReference type="Rhea" id="RHEA:76159"/>
        <dbReference type="ChEBI" id="CHEBI:17051"/>
    </reaction>
    <physiologicalReaction direction="left-to-right" evidence="10">
        <dbReference type="Rhea" id="RHEA:76160"/>
    </physiologicalReaction>
</comment>
<evidence type="ECO:0000256" key="4">
    <source>
        <dbReference type="ARBA" id="ARBA00022692"/>
    </source>
</evidence>
<comment type="function">
    <text evidence="11">Fluoride-specific ion channel. Important for reducing fluoride concentration in the cell, thus reducing its toxicity.</text>
</comment>
<proteinExistence type="inferred from homology"/>
<evidence type="ECO:0000256" key="8">
    <source>
        <dbReference type="ARBA" id="ARBA00023303"/>
    </source>
</evidence>
<keyword evidence="11" id="KW-0479">Metal-binding</keyword>
<feature type="transmembrane region" description="Helical" evidence="11">
    <location>
        <begin position="68"/>
        <end position="91"/>
    </location>
</feature>
<gene>
    <name evidence="11" type="primary">fluC</name>
    <name evidence="11" type="synonym">crcB</name>
    <name evidence="12" type="ORF">DI551_12615</name>
</gene>
<reference evidence="12 13" key="1">
    <citation type="submission" date="2017-08" db="EMBL/GenBank/DDBJ databases">
        <title>Infants hospitalized years apart are colonized by the same room-sourced microbial strains.</title>
        <authorList>
            <person name="Brooks B."/>
            <person name="Olm M.R."/>
            <person name="Firek B.A."/>
            <person name="Baker R."/>
            <person name="Thomas B.C."/>
            <person name="Morowitz M.J."/>
            <person name="Banfield J.F."/>
        </authorList>
    </citation>
    <scope>NUCLEOTIDE SEQUENCE [LARGE SCALE GENOMIC DNA]</scope>
    <source>
        <strain evidence="12">S2_005_002_R2_29</strain>
    </source>
</reference>
<evidence type="ECO:0000256" key="6">
    <source>
        <dbReference type="ARBA" id="ARBA00023065"/>
    </source>
</evidence>
<evidence type="ECO:0000256" key="11">
    <source>
        <dbReference type="HAMAP-Rule" id="MF_00454"/>
    </source>
</evidence>
<keyword evidence="11" id="KW-0915">Sodium</keyword>
<evidence type="ECO:0000256" key="10">
    <source>
        <dbReference type="ARBA" id="ARBA00035585"/>
    </source>
</evidence>
<dbReference type="InterPro" id="IPR003691">
    <property type="entry name" value="FluC"/>
</dbReference>
<comment type="subcellular location">
    <subcellularLocation>
        <location evidence="1 11">Cell membrane</location>
        <topology evidence="1 11">Multi-pass membrane protein</topology>
    </subcellularLocation>
</comment>
<accession>A0A2W5MPR9</accession>
<keyword evidence="4 11" id="KW-0812">Transmembrane</keyword>
<evidence type="ECO:0000256" key="5">
    <source>
        <dbReference type="ARBA" id="ARBA00022989"/>
    </source>
</evidence>
<feature type="binding site" evidence="11">
    <location>
        <position position="78"/>
    </location>
    <ligand>
        <name>Na(+)</name>
        <dbReference type="ChEBI" id="CHEBI:29101"/>
        <note>structural</note>
    </ligand>
</feature>
<keyword evidence="11" id="KW-0813">Transport</keyword>
<dbReference type="HAMAP" id="MF_00454">
    <property type="entry name" value="FluC"/>
    <property type="match status" value="1"/>
</dbReference>
<feature type="transmembrane region" description="Helical" evidence="11">
    <location>
        <begin position="34"/>
        <end position="56"/>
    </location>
</feature>
<dbReference type="NCBIfam" id="NF010791">
    <property type="entry name" value="PRK14195.1"/>
    <property type="match status" value="1"/>
</dbReference>
<comment type="similarity">
    <text evidence="9 11">Belongs to the fluoride channel Fluc/FEX (TC 1.A.43) family.</text>
</comment>
<dbReference type="AlphaFoldDB" id="A0A2W5MPR9"/>
<keyword evidence="6 11" id="KW-0406">Ion transport</keyword>
<dbReference type="Proteomes" id="UP000249417">
    <property type="component" value="Unassembled WGS sequence"/>
</dbReference>
<feature type="binding site" evidence="11">
    <location>
        <position position="75"/>
    </location>
    <ligand>
        <name>Na(+)</name>
        <dbReference type="ChEBI" id="CHEBI:29101"/>
        <note>structural</note>
    </ligand>
</feature>
<evidence type="ECO:0000256" key="1">
    <source>
        <dbReference type="ARBA" id="ARBA00004651"/>
    </source>
</evidence>
<keyword evidence="7 11" id="KW-0472">Membrane</keyword>
<keyword evidence="5 11" id="KW-1133">Transmembrane helix</keyword>
<sequence>MNMILAIAAGGAIGSVLRHYAGQATMLLLGMTFPYGTLFVNIAGSFVMGVLVSLFALQGNASPELRAFLTVGLLGGFTTFSSFSLDAAALYERGEPASAALYVALSLVLSLSAIFAGLFLGRSFAA</sequence>
<evidence type="ECO:0000256" key="7">
    <source>
        <dbReference type="ARBA" id="ARBA00023136"/>
    </source>
</evidence>
<evidence type="ECO:0000313" key="13">
    <source>
        <dbReference type="Proteomes" id="UP000249417"/>
    </source>
</evidence>
<dbReference type="Pfam" id="PF02537">
    <property type="entry name" value="CRCB"/>
    <property type="match status" value="1"/>
</dbReference>
<dbReference type="NCBIfam" id="TIGR00494">
    <property type="entry name" value="crcB"/>
    <property type="match status" value="1"/>
</dbReference>
<dbReference type="GO" id="GO:0046872">
    <property type="term" value="F:metal ion binding"/>
    <property type="evidence" value="ECO:0007669"/>
    <property type="project" value="UniProtKB-KW"/>
</dbReference>
<name>A0A2W5MPR9_9BACT</name>
<dbReference type="PANTHER" id="PTHR28259:SF1">
    <property type="entry name" value="FLUORIDE EXPORT PROTEIN 1-RELATED"/>
    <property type="match status" value="1"/>
</dbReference>
<feature type="transmembrane region" description="Helical" evidence="11">
    <location>
        <begin position="97"/>
        <end position="120"/>
    </location>
</feature>
<keyword evidence="2 11" id="KW-1003">Cell membrane</keyword>
<dbReference type="PANTHER" id="PTHR28259">
    <property type="entry name" value="FLUORIDE EXPORT PROTEIN 1-RELATED"/>
    <property type="match status" value="1"/>
</dbReference>
<evidence type="ECO:0000256" key="2">
    <source>
        <dbReference type="ARBA" id="ARBA00022475"/>
    </source>
</evidence>
<comment type="caution">
    <text evidence="12">The sequence shown here is derived from an EMBL/GenBank/DDBJ whole genome shotgun (WGS) entry which is preliminary data.</text>
</comment>